<dbReference type="EMBL" id="ML121543">
    <property type="protein sequence ID" value="RPB24142.1"/>
    <property type="molecule type" value="Genomic_DNA"/>
</dbReference>
<dbReference type="PROSITE" id="PS00678">
    <property type="entry name" value="WD_REPEATS_1"/>
    <property type="match status" value="3"/>
</dbReference>
<dbReference type="Proteomes" id="UP000267821">
    <property type="component" value="Unassembled WGS sequence"/>
</dbReference>
<feature type="repeat" description="WD" evidence="4">
    <location>
        <begin position="368"/>
        <end position="407"/>
    </location>
</feature>
<evidence type="ECO:0000313" key="7">
    <source>
        <dbReference type="Proteomes" id="UP000267821"/>
    </source>
</evidence>
<dbReference type="Pfam" id="PF00400">
    <property type="entry name" value="WD40"/>
    <property type="match status" value="6"/>
</dbReference>
<name>A0A3N4LSD4_9PEZI</name>
<feature type="repeat" description="WD" evidence="4">
    <location>
        <begin position="450"/>
        <end position="491"/>
    </location>
</feature>
<dbReference type="Gene3D" id="2.130.10.10">
    <property type="entry name" value="YVTN repeat-like/Quinoprotein amine dehydrogenase"/>
    <property type="match status" value="4"/>
</dbReference>
<dbReference type="Gene3D" id="1.20.1280.50">
    <property type="match status" value="1"/>
</dbReference>
<dbReference type="InterPro" id="IPR001810">
    <property type="entry name" value="F-box_dom"/>
</dbReference>
<dbReference type="SUPFAM" id="SSF50978">
    <property type="entry name" value="WD40 repeat-like"/>
    <property type="match status" value="1"/>
</dbReference>
<protein>
    <submittedName>
        <fullName evidence="6">WD40 repeat-like protein</fullName>
    </submittedName>
</protein>
<dbReference type="PROSITE" id="PS50082">
    <property type="entry name" value="WD_REPEATS_2"/>
    <property type="match status" value="6"/>
</dbReference>
<proteinExistence type="inferred from homology"/>
<dbReference type="InterPro" id="IPR019775">
    <property type="entry name" value="WD40_repeat_CS"/>
</dbReference>
<dbReference type="AlphaFoldDB" id="A0A3N4LSD4"/>
<feature type="repeat" description="WD" evidence="4">
    <location>
        <begin position="328"/>
        <end position="367"/>
    </location>
</feature>
<evidence type="ECO:0000256" key="3">
    <source>
        <dbReference type="ARBA" id="ARBA00022737"/>
    </source>
</evidence>
<dbReference type="SUPFAM" id="SSF81383">
    <property type="entry name" value="F-box domain"/>
    <property type="match status" value="1"/>
</dbReference>
<evidence type="ECO:0000259" key="5">
    <source>
        <dbReference type="PROSITE" id="PS50181"/>
    </source>
</evidence>
<feature type="repeat" description="WD" evidence="4">
    <location>
        <begin position="288"/>
        <end position="327"/>
    </location>
</feature>
<dbReference type="CDD" id="cd22131">
    <property type="entry name" value="F-box_FBXW2"/>
    <property type="match status" value="1"/>
</dbReference>
<evidence type="ECO:0000256" key="2">
    <source>
        <dbReference type="ARBA" id="ARBA00022574"/>
    </source>
</evidence>
<dbReference type="InterPro" id="IPR050995">
    <property type="entry name" value="WD-F-box_domain-protein"/>
</dbReference>
<dbReference type="InterPro" id="IPR001680">
    <property type="entry name" value="WD40_rpt"/>
</dbReference>
<feature type="repeat" description="WD" evidence="4">
    <location>
        <begin position="408"/>
        <end position="449"/>
    </location>
</feature>
<organism evidence="6 7">
    <name type="scientific">Terfezia boudieri ATCC MYA-4762</name>
    <dbReference type="NCBI Taxonomy" id="1051890"/>
    <lineage>
        <taxon>Eukaryota</taxon>
        <taxon>Fungi</taxon>
        <taxon>Dikarya</taxon>
        <taxon>Ascomycota</taxon>
        <taxon>Pezizomycotina</taxon>
        <taxon>Pezizomycetes</taxon>
        <taxon>Pezizales</taxon>
        <taxon>Pezizaceae</taxon>
        <taxon>Terfezia</taxon>
    </lineage>
</organism>
<keyword evidence="7" id="KW-1185">Reference proteome</keyword>
<dbReference type="OrthoDB" id="19711at2759"/>
<accession>A0A3N4LSD4</accession>
<feature type="repeat" description="WD" evidence="4">
    <location>
        <begin position="218"/>
        <end position="257"/>
    </location>
</feature>
<dbReference type="STRING" id="1051890.A0A3N4LSD4"/>
<evidence type="ECO:0000256" key="4">
    <source>
        <dbReference type="PROSITE-ProRule" id="PRU00221"/>
    </source>
</evidence>
<dbReference type="InterPro" id="IPR036322">
    <property type="entry name" value="WD40_repeat_dom_sf"/>
</dbReference>
<dbReference type="CDD" id="cd00200">
    <property type="entry name" value="WD40"/>
    <property type="match status" value="1"/>
</dbReference>
<dbReference type="InterPro" id="IPR036047">
    <property type="entry name" value="F-box-like_dom_sf"/>
</dbReference>
<dbReference type="PROSITE" id="PS50181">
    <property type="entry name" value="FBOX"/>
    <property type="match status" value="1"/>
</dbReference>
<dbReference type="InterPro" id="IPR020472">
    <property type="entry name" value="WD40_PAC1"/>
</dbReference>
<reference evidence="6 7" key="1">
    <citation type="journal article" date="2018" name="Nat. Ecol. Evol.">
        <title>Pezizomycetes genomes reveal the molecular basis of ectomycorrhizal truffle lifestyle.</title>
        <authorList>
            <person name="Murat C."/>
            <person name="Payen T."/>
            <person name="Noel B."/>
            <person name="Kuo A."/>
            <person name="Morin E."/>
            <person name="Chen J."/>
            <person name="Kohler A."/>
            <person name="Krizsan K."/>
            <person name="Balestrini R."/>
            <person name="Da Silva C."/>
            <person name="Montanini B."/>
            <person name="Hainaut M."/>
            <person name="Levati E."/>
            <person name="Barry K.W."/>
            <person name="Belfiori B."/>
            <person name="Cichocki N."/>
            <person name="Clum A."/>
            <person name="Dockter R.B."/>
            <person name="Fauchery L."/>
            <person name="Guy J."/>
            <person name="Iotti M."/>
            <person name="Le Tacon F."/>
            <person name="Lindquist E.A."/>
            <person name="Lipzen A."/>
            <person name="Malagnac F."/>
            <person name="Mello A."/>
            <person name="Molinier V."/>
            <person name="Miyauchi S."/>
            <person name="Poulain J."/>
            <person name="Riccioni C."/>
            <person name="Rubini A."/>
            <person name="Sitrit Y."/>
            <person name="Splivallo R."/>
            <person name="Traeger S."/>
            <person name="Wang M."/>
            <person name="Zifcakova L."/>
            <person name="Wipf D."/>
            <person name="Zambonelli A."/>
            <person name="Paolocci F."/>
            <person name="Nowrousian M."/>
            <person name="Ottonello S."/>
            <person name="Baldrian P."/>
            <person name="Spatafora J.W."/>
            <person name="Henrissat B."/>
            <person name="Nagy L.G."/>
            <person name="Aury J.M."/>
            <person name="Wincker P."/>
            <person name="Grigoriev I.V."/>
            <person name="Bonfante P."/>
            <person name="Martin F.M."/>
        </authorList>
    </citation>
    <scope>NUCLEOTIDE SEQUENCE [LARGE SCALE GENOMIC DNA]</scope>
    <source>
        <strain evidence="6 7">ATCC MYA-4762</strain>
    </source>
</reference>
<comment type="similarity">
    <text evidence="1">Belongs to the WD repeat MET30/SCONB/SCON-2 family.</text>
</comment>
<dbReference type="InterPro" id="IPR015943">
    <property type="entry name" value="WD40/YVTN_repeat-like_dom_sf"/>
</dbReference>
<dbReference type="SMART" id="SM00256">
    <property type="entry name" value="FBOX"/>
    <property type="match status" value="1"/>
</dbReference>
<dbReference type="PANTHER" id="PTHR14604">
    <property type="entry name" value="WD40 REPEAT PF20"/>
    <property type="match status" value="1"/>
</dbReference>
<dbReference type="PRINTS" id="PR00320">
    <property type="entry name" value="GPROTEINBRPT"/>
</dbReference>
<sequence>MQQRKRSLSLAAGKLSFSGAHSMRPKSSGLELRVQEEHVWNEQTTKTGFFPIKRTSESVRRLLRRASQSFKFHPNSNGKLLMFSHSDKRSEKEYGSMKPLSEGKAVNGDNESGFCQDDNDCFYASDTLAVRRDFVKHFPSELTTYIFSFLDHASLMNCEQVSQLWQEVARSPYVWRETFKSQYGPWKSKPGNDWKRMFQIRNELDLRWKQGKVTETYLRGHTDSVYCVQFDDEKIITGSRDQTIKVWDIHTGACIKTLGYGQNNNGHGSELVPAPGNGIAGARSSSTVEYHRASVLCLQFDEEILVSGSSDYTCIIWSLPSYTPIKRLNHHTAGVLDVCFDTKHIISCSKDTTICVWDRKTGNLLRQLSGHCGPVNAIAIRGNLIVSASGDALIKLWNIDTGKCIRDFVGHHRGLACVQFSEDARTIVSGGNDEDIRMWDARSGECLRTMTGHKQLVRTLHLDSQNKRIISGSYDKSVKVWDSEDGKLILDIQKFHASWVLAAKADYRRIVSTSQDNRTLILDFSLGLQDLHLLE</sequence>
<gene>
    <name evidence="6" type="ORF">L211DRAFT_838049</name>
</gene>
<keyword evidence="3" id="KW-0677">Repeat</keyword>
<dbReference type="PANTHER" id="PTHR14604:SF4">
    <property type="entry name" value="F-BOX DOMAIN-CONTAINING PROTEIN"/>
    <property type="match status" value="1"/>
</dbReference>
<dbReference type="Pfam" id="PF12937">
    <property type="entry name" value="F-box-like"/>
    <property type="match status" value="1"/>
</dbReference>
<dbReference type="InParanoid" id="A0A3N4LSD4"/>
<evidence type="ECO:0000313" key="6">
    <source>
        <dbReference type="EMBL" id="RPB24142.1"/>
    </source>
</evidence>
<keyword evidence="2 4" id="KW-0853">WD repeat</keyword>
<evidence type="ECO:0000256" key="1">
    <source>
        <dbReference type="ARBA" id="ARBA00007968"/>
    </source>
</evidence>
<feature type="domain" description="F-box" evidence="5">
    <location>
        <begin position="132"/>
        <end position="178"/>
    </location>
</feature>
<dbReference type="PROSITE" id="PS50294">
    <property type="entry name" value="WD_REPEATS_REGION"/>
    <property type="match status" value="4"/>
</dbReference>
<dbReference type="SMART" id="SM00320">
    <property type="entry name" value="WD40"/>
    <property type="match status" value="7"/>
</dbReference>